<dbReference type="EMBL" id="QMFB01000019">
    <property type="protein sequence ID" value="RAV17327.1"/>
    <property type="molecule type" value="Genomic_DNA"/>
</dbReference>
<dbReference type="RefSeq" id="WP_113034178.1">
    <property type="nucleotide sequence ID" value="NZ_QMFB01000019.1"/>
</dbReference>
<keyword evidence="1" id="KW-0812">Transmembrane</keyword>
<dbReference type="AlphaFoldDB" id="A0A329MIC2"/>
<evidence type="ECO:0000313" key="3">
    <source>
        <dbReference type="Proteomes" id="UP000250369"/>
    </source>
</evidence>
<evidence type="ECO:0000256" key="1">
    <source>
        <dbReference type="SAM" id="Phobius"/>
    </source>
</evidence>
<reference evidence="2 3" key="1">
    <citation type="journal article" date="2009" name="Int. J. Syst. Evol. Microbiol.">
        <title>Paenibacillus contaminans sp. nov., isolated from a contaminated laboratory plate.</title>
        <authorList>
            <person name="Chou J.H."/>
            <person name="Lee J.H."/>
            <person name="Lin M.C."/>
            <person name="Chang P.S."/>
            <person name="Arun A.B."/>
            <person name="Young C.C."/>
            <person name="Chen W.M."/>
        </authorList>
    </citation>
    <scope>NUCLEOTIDE SEQUENCE [LARGE SCALE GENOMIC DNA]</scope>
    <source>
        <strain evidence="2 3">CKOBP-6</strain>
    </source>
</reference>
<comment type="caution">
    <text evidence="2">The sequence shown here is derived from an EMBL/GenBank/DDBJ whole genome shotgun (WGS) entry which is preliminary data.</text>
</comment>
<dbReference type="OrthoDB" id="1707123at2"/>
<sequence>MKQWRVGTFSMGISLIMAGVTLLISSWQGLSAFDTLIAWWPVVFVMIGIEILLFAVLSKTENRIVKYDVFSVLFVGLIGCLCLGYAMLASTGLLNEVRYAVGSTERSLDLPKVSENVPADVNRIVVQFGGRQPKIDKTADRSVSLFGNYRVRTSSERNIEALKPDEVATVQTVGTTMYVSVKELPRKRGLTDEYPYAAVTVVLPQDIPVELRGASNQEIGFSQ</sequence>
<feature type="transmembrane region" description="Helical" evidence="1">
    <location>
        <begin position="36"/>
        <end position="57"/>
    </location>
</feature>
<keyword evidence="1" id="KW-0472">Membrane</keyword>
<feature type="transmembrane region" description="Helical" evidence="1">
    <location>
        <begin position="69"/>
        <end position="88"/>
    </location>
</feature>
<organism evidence="2 3">
    <name type="scientific">Paenibacillus contaminans</name>
    <dbReference type="NCBI Taxonomy" id="450362"/>
    <lineage>
        <taxon>Bacteria</taxon>
        <taxon>Bacillati</taxon>
        <taxon>Bacillota</taxon>
        <taxon>Bacilli</taxon>
        <taxon>Bacillales</taxon>
        <taxon>Paenibacillaceae</taxon>
        <taxon>Paenibacillus</taxon>
    </lineage>
</organism>
<evidence type="ECO:0000313" key="2">
    <source>
        <dbReference type="EMBL" id="RAV17327.1"/>
    </source>
</evidence>
<keyword evidence="3" id="KW-1185">Reference proteome</keyword>
<gene>
    <name evidence="2" type="ORF">DQG23_27160</name>
</gene>
<keyword evidence="1" id="KW-1133">Transmembrane helix</keyword>
<name>A0A329MIC2_9BACL</name>
<dbReference type="Proteomes" id="UP000250369">
    <property type="component" value="Unassembled WGS sequence"/>
</dbReference>
<accession>A0A329MIC2</accession>
<feature type="transmembrane region" description="Helical" evidence="1">
    <location>
        <begin position="12"/>
        <end position="30"/>
    </location>
</feature>
<evidence type="ECO:0008006" key="4">
    <source>
        <dbReference type="Google" id="ProtNLM"/>
    </source>
</evidence>
<proteinExistence type="predicted"/>
<protein>
    <recommendedName>
        <fullName evidence="4">DUF5668 domain-containing protein</fullName>
    </recommendedName>
</protein>